<reference evidence="2 3" key="1">
    <citation type="submission" date="2010-03" db="EMBL/GenBank/DDBJ databases">
        <title>The Genome Sequence of Fusobacterium sp. 1_1_41FAA.</title>
        <authorList>
            <consortium name="The Broad Institute Genome Sequencing Platform"/>
            <person name="Ward D."/>
            <person name="Earl A."/>
            <person name="Feldgarden M."/>
            <person name="Gevers D."/>
            <person name="Young S.K."/>
            <person name="Zeng Q."/>
            <person name="Koehrsen M."/>
            <person name="Alvarado L."/>
            <person name="Berlin A."/>
            <person name="Borenstein D."/>
            <person name="Chapman S."/>
            <person name="Chen Z."/>
            <person name="Engels R."/>
            <person name="Freedman E."/>
            <person name="Gellesch M."/>
            <person name="Goldberg J."/>
            <person name="Griggs A."/>
            <person name="Gujja S."/>
            <person name="Heilman E."/>
            <person name="Heiman D."/>
            <person name="Hepburn T."/>
            <person name="Howarth C."/>
            <person name="Jen D."/>
            <person name="Larson L."/>
            <person name="Mehta T."/>
            <person name="Park D."/>
            <person name="Pearson M."/>
            <person name="Richards J."/>
            <person name="Roberts A."/>
            <person name="Saif S."/>
            <person name="Shea T."/>
            <person name="Shenoy N."/>
            <person name="Sisk P."/>
            <person name="Stolte C."/>
            <person name="Sykes S."/>
            <person name="Walk T."/>
            <person name="White J."/>
            <person name="Yandava C."/>
            <person name="Strauss J.C."/>
            <person name="Ambrose C.E."/>
            <person name="Allen-Vercoe E."/>
            <person name="Haas B."/>
            <person name="Henn M.R."/>
            <person name="Nusbaum C."/>
            <person name="Birren B."/>
        </authorList>
    </citation>
    <scope>NUCLEOTIDE SEQUENCE [LARGE SCALE GENOMIC DNA]</scope>
    <source>
        <strain evidence="2 3">1_1_41FAA</strain>
    </source>
</reference>
<sequence>MGFSWTLLFWGFWVPLFRGRKKDFGLFFLFFLVKIGIIVLTVKAEFRALRSAEIFGFYRPSYILLIPTLIFVIIEVIEAWLTYYYNRYCTNTLLANGYYPEENDEYSIALLKEFTYIPYTKEELEDKSIREKYKKFSDFARKEERDKFKTFFAICLIICVIILIFWGVQYLRFYNFYNFKKYKGAICPLSYYISIDMK</sequence>
<protein>
    <recommendedName>
        <fullName evidence="4">HrgC protein</fullName>
    </recommendedName>
</protein>
<dbReference type="AlphaFoldDB" id="D6LEJ7"/>
<evidence type="ECO:0000256" key="1">
    <source>
        <dbReference type="SAM" id="Phobius"/>
    </source>
</evidence>
<dbReference type="RefSeq" id="WP_008820161.1">
    <property type="nucleotide sequence ID" value="NZ_GG770381.1"/>
</dbReference>
<evidence type="ECO:0000313" key="3">
    <source>
        <dbReference type="Proteomes" id="UP000003964"/>
    </source>
</evidence>
<keyword evidence="1" id="KW-0472">Membrane</keyword>
<gene>
    <name evidence="2" type="ORF">HMPREF0400_00133</name>
</gene>
<organism evidence="2 3">
    <name type="scientific">Fusobacterium periodonticum 1_1_41FAA</name>
    <dbReference type="NCBI Taxonomy" id="469621"/>
    <lineage>
        <taxon>Bacteria</taxon>
        <taxon>Fusobacteriati</taxon>
        <taxon>Fusobacteriota</taxon>
        <taxon>Fusobacteriia</taxon>
        <taxon>Fusobacteriales</taxon>
        <taxon>Fusobacteriaceae</taxon>
        <taxon>Fusobacterium</taxon>
    </lineage>
</organism>
<dbReference type="EMBL" id="GG770381">
    <property type="protein sequence ID" value="EFG28582.2"/>
    <property type="molecule type" value="Genomic_DNA"/>
</dbReference>
<keyword evidence="1" id="KW-0812">Transmembrane</keyword>
<feature type="transmembrane region" description="Helical" evidence="1">
    <location>
        <begin position="62"/>
        <end position="85"/>
    </location>
</feature>
<evidence type="ECO:0008006" key="4">
    <source>
        <dbReference type="Google" id="ProtNLM"/>
    </source>
</evidence>
<feature type="transmembrane region" description="Helical" evidence="1">
    <location>
        <begin position="151"/>
        <end position="171"/>
    </location>
</feature>
<evidence type="ECO:0000313" key="2">
    <source>
        <dbReference type="EMBL" id="EFG28582.2"/>
    </source>
</evidence>
<feature type="transmembrane region" description="Helical" evidence="1">
    <location>
        <begin position="24"/>
        <end position="42"/>
    </location>
</feature>
<dbReference type="Proteomes" id="UP000003964">
    <property type="component" value="Unassembled WGS sequence"/>
</dbReference>
<keyword evidence="1" id="KW-1133">Transmembrane helix</keyword>
<accession>D6LEJ7</accession>
<name>D6LEJ7_9FUSO</name>
<proteinExistence type="predicted"/>